<dbReference type="EMBL" id="LJSK01000167">
    <property type="protein sequence ID" value="KPI85771.1"/>
    <property type="molecule type" value="Genomic_DNA"/>
</dbReference>
<dbReference type="OrthoDB" id="273065at2759"/>
<dbReference type="OMA" id="VFQRHPP"/>
<gene>
    <name evidence="2" type="ORF">ABL78_5162</name>
</gene>
<sequence length="440" mass="47418">MELLSYVFQRHPSALRLHRELTIALASGDAARAADLAGVLASTVERVVATAETPPISPADVYNRNEKDGVASQLLETPAIGGCVTDEKTSTAECIPAPTPEDVEEAVEKTRRAVLQRAVCSPPGEDDQKRDRSATSSDTEAQVLPFWRDPQYLCVTVLESAFETDVPDGEAQDSLSAAGNRAAQREAEQVRILETYLEKEGVRWKAQKAAIAKIVLEVARGLKLTPEDLQATEGLTSANSITCEVERGGSNRSGSAGGKRLNVLRHSNLVVRGEIPSAAATPSNVSAECDVETQLAALEERMRSLGTPLSREEVQMARFELQVSQSKMRYVVGVHKELQYALDNSESVKEALQELTAGSASYSTSSAPPPPSFTTGTQLFVNEVIKALNEGAEAFSANATKQKKPLSVVDVQAREAAEDPVLPFTFMLKCCLWFDTATPS</sequence>
<organism evidence="2 3">
    <name type="scientific">Leptomonas seymouri</name>
    <dbReference type="NCBI Taxonomy" id="5684"/>
    <lineage>
        <taxon>Eukaryota</taxon>
        <taxon>Discoba</taxon>
        <taxon>Euglenozoa</taxon>
        <taxon>Kinetoplastea</taxon>
        <taxon>Metakinetoplastina</taxon>
        <taxon>Trypanosomatida</taxon>
        <taxon>Trypanosomatidae</taxon>
        <taxon>Leishmaniinae</taxon>
        <taxon>Leptomonas</taxon>
    </lineage>
</organism>
<accession>A0A0N1IK24</accession>
<dbReference type="Proteomes" id="UP000038009">
    <property type="component" value="Unassembled WGS sequence"/>
</dbReference>
<dbReference type="VEuPathDB" id="TriTrypDB:Lsey_0167_0050"/>
<proteinExistence type="predicted"/>
<dbReference type="AlphaFoldDB" id="A0A0N1IK24"/>
<evidence type="ECO:0000256" key="1">
    <source>
        <dbReference type="SAM" id="MobiDB-lite"/>
    </source>
</evidence>
<comment type="caution">
    <text evidence="2">The sequence shown here is derived from an EMBL/GenBank/DDBJ whole genome shotgun (WGS) entry which is preliminary data.</text>
</comment>
<evidence type="ECO:0000313" key="3">
    <source>
        <dbReference type="Proteomes" id="UP000038009"/>
    </source>
</evidence>
<name>A0A0N1IK24_LEPSE</name>
<keyword evidence="3" id="KW-1185">Reference proteome</keyword>
<evidence type="ECO:0000313" key="2">
    <source>
        <dbReference type="EMBL" id="KPI85771.1"/>
    </source>
</evidence>
<protein>
    <submittedName>
        <fullName evidence="2">Uncharacterized protein</fullName>
    </submittedName>
</protein>
<reference evidence="2 3" key="1">
    <citation type="journal article" date="2015" name="PLoS Pathog.">
        <title>Leptomonas seymouri: Adaptations to the Dixenous Life Cycle Analyzed by Genome Sequencing, Transcriptome Profiling and Co-infection with Leishmania donovani.</title>
        <authorList>
            <person name="Kraeva N."/>
            <person name="Butenko A."/>
            <person name="Hlavacova J."/>
            <person name="Kostygov A."/>
            <person name="Myskova J."/>
            <person name="Grybchuk D."/>
            <person name="Lestinova T."/>
            <person name="Votypka J."/>
            <person name="Volf P."/>
            <person name="Opperdoes F."/>
            <person name="Flegontov P."/>
            <person name="Lukes J."/>
            <person name="Yurchenko V."/>
        </authorList>
    </citation>
    <scope>NUCLEOTIDE SEQUENCE [LARGE SCALE GENOMIC DNA]</scope>
    <source>
        <strain evidence="2 3">ATCC 30220</strain>
    </source>
</reference>
<feature type="region of interest" description="Disordered" evidence="1">
    <location>
        <begin position="117"/>
        <end position="140"/>
    </location>
</feature>